<dbReference type="InterPro" id="IPR039449">
    <property type="entry name" value="TssO"/>
</dbReference>
<dbReference type="Proteomes" id="UP000637299">
    <property type="component" value="Unassembled WGS sequence"/>
</dbReference>
<gene>
    <name evidence="2" type="ORF">IC610_08700</name>
</gene>
<evidence type="ECO:0000313" key="3">
    <source>
        <dbReference type="Proteomes" id="UP000637299"/>
    </source>
</evidence>
<dbReference type="EMBL" id="JACYFS010000002">
    <property type="protein sequence ID" value="MBD8082493.1"/>
    <property type="molecule type" value="Genomic_DNA"/>
</dbReference>
<keyword evidence="1" id="KW-1133">Transmembrane helix</keyword>
<accession>A0ABR8ZB00</accession>
<protein>
    <recommendedName>
        <fullName evidence="4">Type VI secretion system transmembrane protein TssO</fullName>
    </recommendedName>
</protein>
<evidence type="ECO:0000256" key="1">
    <source>
        <dbReference type="SAM" id="Phobius"/>
    </source>
</evidence>
<evidence type="ECO:0000313" key="2">
    <source>
        <dbReference type="EMBL" id="MBD8082493.1"/>
    </source>
</evidence>
<keyword evidence="1" id="KW-0812">Transmembrane</keyword>
<dbReference type="RefSeq" id="WP_191736455.1">
    <property type="nucleotide sequence ID" value="NZ_JACYFS010000002.1"/>
</dbReference>
<proteinExistence type="predicted"/>
<keyword evidence="3" id="KW-1185">Reference proteome</keyword>
<keyword evidence="1" id="KW-0472">Membrane</keyword>
<evidence type="ECO:0008006" key="4">
    <source>
        <dbReference type="Google" id="ProtNLM"/>
    </source>
</evidence>
<reference evidence="2 3" key="1">
    <citation type="submission" date="2020-09" db="EMBL/GenBank/DDBJ databases">
        <title>Genome seq and assembly of Chryseobacterium sp.</title>
        <authorList>
            <person name="Chhetri G."/>
        </authorList>
    </citation>
    <scope>NUCLEOTIDE SEQUENCE [LARGE SCALE GENOMIC DNA]</scope>
    <source>
        <strain evidence="2 3">GCR10</strain>
    </source>
</reference>
<name>A0ABR8ZB00_9FLAO</name>
<organism evidence="2 3">
    <name type="scientific">Chryseobacterium caseinilyticum</name>
    <dbReference type="NCBI Taxonomy" id="2771428"/>
    <lineage>
        <taxon>Bacteria</taxon>
        <taxon>Pseudomonadati</taxon>
        <taxon>Bacteroidota</taxon>
        <taxon>Flavobacteriia</taxon>
        <taxon>Flavobacteriales</taxon>
        <taxon>Weeksellaceae</taxon>
        <taxon>Chryseobacterium group</taxon>
        <taxon>Chryseobacterium</taxon>
    </lineage>
</organism>
<dbReference type="Pfam" id="PF17561">
    <property type="entry name" value="TssO"/>
    <property type="match status" value="1"/>
</dbReference>
<comment type="caution">
    <text evidence="2">The sequence shown here is derived from an EMBL/GenBank/DDBJ whole genome shotgun (WGS) entry which is preliminary data.</text>
</comment>
<sequence length="173" mass="20467">MQANITLSKQEKRYQFLYLILMLLLALILLGIIFLNNFRSPFSETDMLKVQTLEQKNKFDIQQKITQPIVDSTFAKIASLSEENPDPVKESQIDYDISTIKNSFENASINDDRKVGYPVIAEFYKMFLEDKKWLAKKKENVIKYEKEYEECTIGFQKNKDQLIDRRNSYNNRK</sequence>
<feature type="transmembrane region" description="Helical" evidence="1">
    <location>
        <begin position="16"/>
        <end position="35"/>
    </location>
</feature>